<evidence type="ECO:0000313" key="4">
    <source>
        <dbReference type="Proteomes" id="UP000596661"/>
    </source>
</evidence>
<dbReference type="InterPro" id="IPR000477">
    <property type="entry name" value="RT_dom"/>
</dbReference>
<evidence type="ECO:0000313" key="3">
    <source>
        <dbReference type="EnsemblPlants" id="cds.evm.model.03.775"/>
    </source>
</evidence>
<dbReference type="InterPro" id="IPR012337">
    <property type="entry name" value="RNaseH-like_sf"/>
</dbReference>
<dbReference type="InterPro" id="IPR043502">
    <property type="entry name" value="DNA/RNA_pol_sf"/>
</dbReference>
<feature type="domain" description="Reverse transcriptase" evidence="2">
    <location>
        <begin position="692"/>
        <end position="974"/>
    </location>
</feature>
<feature type="region of interest" description="Disordered" evidence="1">
    <location>
        <begin position="1283"/>
        <end position="1304"/>
    </location>
</feature>
<dbReference type="GO" id="GO:0004523">
    <property type="term" value="F:RNA-DNA hybrid ribonuclease activity"/>
    <property type="evidence" value="ECO:0007669"/>
    <property type="project" value="InterPro"/>
</dbReference>
<dbReference type="Gene3D" id="3.60.10.10">
    <property type="entry name" value="Endonuclease/exonuclease/phosphatase"/>
    <property type="match status" value="1"/>
</dbReference>
<dbReference type="InterPro" id="IPR002156">
    <property type="entry name" value="RNaseH_domain"/>
</dbReference>
<dbReference type="SUPFAM" id="SSF56672">
    <property type="entry name" value="DNA/RNA polymerases"/>
    <property type="match status" value="1"/>
</dbReference>
<dbReference type="PANTHER" id="PTHR33116:SF86">
    <property type="entry name" value="REVERSE TRANSCRIPTASE DOMAIN-CONTAINING PROTEIN"/>
    <property type="match status" value="1"/>
</dbReference>
<sequence length="1433" mass="162244">MAPAPPQTRLKEVRLTQATCIVLVEPNHPRLRQDLLLRIPSDLGPRRTLMANPQGLVSLEDTLFPLNAIVLVCYSSCIVFLFKNRNRSNGLFLIEFGCDGDRRRVLLQQPWTYLNQAILMDIPTSVEVLNGDSLLKISLWVQVFNTPFLKRTEQLAELVSASLGDLLEIYRPSLRETWGPYFRIRVMFDVANPLPRGVPIHFTGINKVVWLELKYENLPDICFFCGRMGHSYNKGCVDYMKACDEAPFPPELRYDIRTIVGLPAAMKIVSWNARGIGSERAFRNLSRLVTVCKPDILFIMESRLAKHDVETLRLKLHFDSGLEVPRIGRSGGLILLWTNDVIVNLLSQSISHFDCYVSCSSQSKFFHFTCFYGSPIESNRRQTWKILDRIGRSNPIDPWLIIGDFNAFLFSNDKQGGNPDRGPSTDFRQFLDLFNLTPLDPKGAPLTWNNNVAAPRNIQERIDWGIVNNAWINNFPNVLLSHLGFFSSDHRALELATSNPHITSPSANNKRFLFENVWLSDPNWTQVFQKSWANLGNLQAAIPNLIAIQKECANTLNAWNHKKDFQFKKHILRLEKDLEKARESPVWDAQTIAKIKDVQSSYHSRNGVAFPIAFHFLGPFRNGHARALEGIDRSLSIDDIHLLEVPFTHTEIEKAFHQLPLDKAPGIDGFNSQFYKDNWTFLRNDVINAALSFLNGDGDIAPLNTTLITLIPKVKNPTVLTEYRPISLCSIVYKIISKSIANKLKLVLNNLISPNQSAFFPGHLISDNIIIAQEVAHSIKLRTRGRKGWMAVKLDMAKAFDRVEWAFIAAILSKFLFPQRFINLILACLSTATFQFNFNGKVVGNVIPTRGIRQGDPLSPYLFLLCAEGLSSLIQQKERNHSLMVYKVARRAPAISHLLFADDSFLFCNASIQSCNIIKEILKMYERASRQKVNFQKSSLYFSPNVELRDQTLISDFLQIPIRSSFEKYLGLPQHIGRTKKQVFHYLHDKVWAHLHNWKNKVFSKGGKEILLKSVIQAIPTYTMACFCIPSATCHSLESIMANFWWGFNDNNRPKIHWQSWKKLRKSKKDGGLGFRSLVHFNQALLAKQAWRIFKQPNSLVSKILEARYYPNSSFLNSALGLSPSFVWRSICWGRELLQKGLISKISNGQSTSTTGNHWIPGFRQHTTFDTAPPTVAAFITLTMTWNIALLERYYPPHVIDAILSIPLPLQPSNDELIWELSNSGIYSVKIGYHLSFSSFTPPDIPSSSSLSPWNKARKDQVQDKTHAILTLARNFLDDYNLPSSRQSPRAPPSRLSHPTSWTPPAQGCLKLNVDASTTKDRLKAGFNGVIRNSEGLVVAALASPYLGGGTVASLEAKSLLRMLQWCIEEHFHVHEIETDCKTITDALSSSRENISVFGDTLKQIKDALSLLPATQVSHVPRSANTFADKLAH</sequence>
<dbReference type="Gramene" id="evm.model.03.775">
    <property type="protein sequence ID" value="cds.evm.model.03.775"/>
    <property type="gene ID" value="evm.TU.03.775"/>
</dbReference>
<dbReference type="InterPro" id="IPR036691">
    <property type="entry name" value="Endo/exonu/phosph_ase_sf"/>
</dbReference>
<accession>A0A803PAC6</accession>
<dbReference type="Pfam" id="PF14392">
    <property type="entry name" value="zf-CCHC_4"/>
    <property type="match status" value="1"/>
</dbReference>
<dbReference type="Pfam" id="PF03372">
    <property type="entry name" value="Exo_endo_phos"/>
    <property type="match status" value="1"/>
</dbReference>
<dbReference type="EMBL" id="UZAU01000267">
    <property type="status" value="NOT_ANNOTATED_CDS"/>
    <property type="molecule type" value="Genomic_DNA"/>
</dbReference>
<dbReference type="SUPFAM" id="SSF53098">
    <property type="entry name" value="Ribonuclease H-like"/>
    <property type="match status" value="1"/>
</dbReference>
<name>A0A803PAC6_CANSA</name>
<reference evidence="3" key="1">
    <citation type="submission" date="2018-11" db="EMBL/GenBank/DDBJ databases">
        <authorList>
            <person name="Grassa J C."/>
        </authorList>
    </citation>
    <scope>NUCLEOTIDE SEQUENCE [LARGE SCALE GENOMIC DNA]</scope>
</reference>
<dbReference type="PANTHER" id="PTHR33116">
    <property type="entry name" value="REVERSE TRANSCRIPTASE ZINC-BINDING DOMAIN-CONTAINING PROTEIN-RELATED-RELATED"/>
    <property type="match status" value="1"/>
</dbReference>
<proteinExistence type="predicted"/>
<dbReference type="SUPFAM" id="SSF56219">
    <property type="entry name" value="DNase I-like"/>
    <property type="match status" value="1"/>
</dbReference>
<dbReference type="Pfam" id="PF00078">
    <property type="entry name" value="RVT_1"/>
    <property type="match status" value="1"/>
</dbReference>
<evidence type="ECO:0000256" key="1">
    <source>
        <dbReference type="SAM" id="MobiDB-lite"/>
    </source>
</evidence>
<dbReference type="Gene3D" id="3.30.420.10">
    <property type="entry name" value="Ribonuclease H-like superfamily/Ribonuclease H"/>
    <property type="match status" value="1"/>
</dbReference>
<dbReference type="EnsemblPlants" id="evm.model.03.775">
    <property type="protein sequence ID" value="cds.evm.model.03.775"/>
    <property type="gene ID" value="evm.TU.03.775"/>
</dbReference>
<feature type="compositionally biased region" description="Low complexity" evidence="1">
    <location>
        <begin position="1283"/>
        <end position="1295"/>
    </location>
</feature>
<dbReference type="Pfam" id="PF13456">
    <property type="entry name" value="RVT_3"/>
    <property type="match status" value="1"/>
</dbReference>
<dbReference type="CDD" id="cd01650">
    <property type="entry name" value="RT_nLTR_like"/>
    <property type="match status" value="1"/>
</dbReference>
<dbReference type="InterPro" id="IPR005135">
    <property type="entry name" value="Endo/exonuclease/phosphatase"/>
</dbReference>
<protein>
    <recommendedName>
        <fullName evidence="2">Reverse transcriptase domain-containing protein</fullName>
    </recommendedName>
</protein>
<dbReference type="GO" id="GO:0003676">
    <property type="term" value="F:nucleic acid binding"/>
    <property type="evidence" value="ECO:0007669"/>
    <property type="project" value="InterPro"/>
</dbReference>
<keyword evidence="4" id="KW-1185">Reference proteome</keyword>
<evidence type="ECO:0000259" key="2">
    <source>
        <dbReference type="PROSITE" id="PS50878"/>
    </source>
</evidence>
<dbReference type="InterPro" id="IPR025836">
    <property type="entry name" value="Zn_knuckle_CX2CX4HX4C"/>
</dbReference>
<reference evidence="3" key="2">
    <citation type="submission" date="2021-03" db="UniProtKB">
        <authorList>
            <consortium name="EnsemblPlants"/>
        </authorList>
    </citation>
    <scope>IDENTIFICATION</scope>
</reference>
<organism evidence="3 4">
    <name type="scientific">Cannabis sativa</name>
    <name type="common">Hemp</name>
    <name type="synonym">Marijuana</name>
    <dbReference type="NCBI Taxonomy" id="3483"/>
    <lineage>
        <taxon>Eukaryota</taxon>
        <taxon>Viridiplantae</taxon>
        <taxon>Streptophyta</taxon>
        <taxon>Embryophyta</taxon>
        <taxon>Tracheophyta</taxon>
        <taxon>Spermatophyta</taxon>
        <taxon>Magnoliopsida</taxon>
        <taxon>eudicotyledons</taxon>
        <taxon>Gunneridae</taxon>
        <taxon>Pentapetalae</taxon>
        <taxon>rosids</taxon>
        <taxon>fabids</taxon>
        <taxon>Rosales</taxon>
        <taxon>Cannabaceae</taxon>
        <taxon>Cannabis</taxon>
    </lineage>
</organism>
<dbReference type="CDD" id="cd06222">
    <property type="entry name" value="RNase_H_like"/>
    <property type="match status" value="1"/>
</dbReference>
<dbReference type="InterPro" id="IPR044730">
    <property type="entry name" value="RNase_H-like_dom_plant"/>
</dbReference>
<dbReference type="InterPro" id="IPR036397">
    <property type="entry name" value="RNaseH_sf"/>
</dbReference>
<dbReference type="PROSITE" id="PS50878">
    <property type="entry name" value="RT_POL"/>
    <property type="match status" value="1"/>
</dbReference>
<dbReference type="Proteomes" id="UP000596661">
    <property type="component" value="Chromosome 3"/>
</dbReference>